<evidence type="ECO:0000259" key="6">
    <source>
        <dbReference type="PROSITE" id="PS50105"/>
    </source>
</evidence>
<dbReference type="Pfam" id="PF00169">
    <property type="entry name" value="PH"/>
    <property type="match status" value="1"/>
</dbReference>
<feature type="compositionally biased region" description="Low complexity" evidence="4">
    <location>
        <begin position="918"/>
        <end position="939"/>
    </location>
</feature>
<evidence type="ECO:0000259" key="8">
    <source>
        <dbReference type="PROSITE" id="PS51290"/>
    </source>
</evidence>
<dbReference type="InterPro" id="IPR001478">
    <property type="entry name" value="PDZ"/>
</dbReference>
<protein>
    <submittedName>
        <fullName evidence="10">Uncharacterized protein LOC117567414</fullName>
    </submittedName>
</protein>
<feature type="compositionally biased region" description="Low complexity" evidence="4">
    <location>
        <begin position="1433"/>
        <end position="1442"/>
    </location>
</feature>
<feature type="domain" description="SAM" evidence="6">
    <location>
        <begin position="9"/>
        <end position="72"/>
    </location>
</feature>
<feature type="compositionally biased region" description="Low complexity" evidence="4">
    <location>
        <begin position="1681"/>
        <end position="1716"/>
    </location>
</feature>
<dbReference type="FunFam" id="2.30.42.10:FF:000060">
    <property type="entry name" value="Connector enhancer of kinase suppressor of Ras 2"/>
    <property type="match status" value="1"/>
</dbReference>
<feature type="compositionally biased region" description="Pro residues" evidence="4">
    <location>
        <begin position="1002"/>
        <end position="1013"/>
    </location>
</feature>
<organism evidence="9 10">
    <name type="scientific">Drosophila albomicans</name>
    <name type="common">Fruit fly</name>
    <dbReference type="NCBI Taxonomy" id="7291"/>
    <lineage>
        <taxon>Eukaryota</taxon>
        <taxon>Metazoa</taxon>
        <taxon>Ecdysozoa</taxon>
        <taxon>Arthropoda</taxon>
        <taxon>Hexapoda</taxon>
        <taxon>Insecta</taxon>
        <taxon>Pterygota</taxon>
        <taxon>Neoptera</taxon>
        <taxon>Endopterygota</taxon>
        <taxon>Diptera</taxon>
        <taxon>Brachycera</taxon>
        <taxon>Muscomorpha</taxon>
        <taxon>Ephydroidea</taxon>
        <taxon>Drosophilidae</taxon>
        <taxon>Drosophila</taxon>
    </lineage>
</organism>
<feature type="compositionally biased region" description="Low complexity" evidence="4">
    <location>
        <begin position="1014"/>
        <end position="1045"/>
    </location>
</feature>
<dbReference type="SUPFAM" id="SSF47769">
    <property type="entry name" value="SAM/Pointed domain"/>
    <property type="match status" value="1"/>
</dbReference>
<dbReference type="RefSeq" id="XP_034103281.1">
    <property type="nucleotide sequence ID" value="XM_034247390.2"/>
</dbReference>
<feature type="region of interest" description="Disordered" evidence="4">
    <location>
        <begin position="1179"/>
        <end position="1252"/>
    </location>
</feature>
<feature type="compositionally biased region" description="Basic and acidic residues" evidence="4">
    <location>
        <begin position="339"/>
        <end position="361"/>
    </location>
</feature>
<dbReference type="InterPro" id="IPR051566">
    <property type="entry name" value="CNKSR"/>
</dbReference>
<feature type="compositionally biased region" description="Pro residues" evidence="4">
    <location>
        <begin position="649"/>
        <end position="658"/>
    </location>
</feature>
<dbReference type="SMART" id="SM00233">
    <property type="entry name" value="PH"/>
    <property type="match status" value="1"/>
</dbReference>
<evidence type="ECO:0000313" key="10">
    <source>
        <dbReference type="RefSeq" id="XP_034103281.1"/>
    </source>
</evidence>
<keyword evidence="2" id="KW-0597">Phosphoprotein</keyword>
<dbReference type="InterPro" id="IPR017874">
    <property type="entry name" value="CRIC_domain"/>
</dbReference>
<dbReference type="Proteomes" id="UP000515160">
    <property type="component" value="Chromosome 3"/>
</dbReference>
<feature type="compositionally biased region" description="Basic and acidic residues" evidence="4">
    <location>
        <begin position="1233"/>
        <end position="1252"/>
    </location>
</feature>
<dbReference type="InterPro" id="IPR013761">
    <property type="entry name" value="SAM/pointed_sf"/>
</dbReference>
<feature type="compositionally biased region" description="Low complexity" evidence="4">
    <location>
        <begin position="1062"/>
        <end position="1073"/>
    </location>
</feature>
<feature type="compositionally biased region" description="Basic and acidic residues" evidence="4">
    <location>
        <begin position="1312"/>
        <end position="1329"/>
    </location>
</feature>
<evidence type="ECO:0000259" key="5">
    <source>
        <dbReference type="PROSITE" id="PS50003"/>
    </source>
</evidence>
<evidence type="ECO:0000256" key="4">
    <source>
        <dbReference type="SAM" id="MobiDB-lite"/>
    </source>
</evidence>
<reference evidence="10" key="1">
    <citation type="submission" date="2025-08" db="UniProtKB">
        <authorList>
            <consortium name="RefSeq"/>
        </authorList>
    </citation>
    <scope>IDENTIFICATION</scope>
    <source>
        <strain evidence="10">15112-1751.03</strain>
        <tissue evidence="10">Whole Adult</tissue>
    </source>
</reference>
<dbReference type="CTD" id="36952"/>
<dbReference type="InterPro" id="IPR001849">
    <property type="entry name" value="PH_domain"/>
</dbReference>
<feature type="compositionally biased region" description="Pro residues" evidence="4">
    <location>
        <begin position="1598"/>
        <end position="1608"/>
    </location>
</feature>
<feature type="domain" description="PDZ" evidence="7">
    <location>
        <begin position="204"/>
        <end position="284"/>
    </location>
</feature>
<feature type="compositionally biased region" description="Pro residues" evidence="4">
    <location>
        <begin position="685"/>
        <end position="694"/>
    </location>
</feature>
<feature type="region of interest" description="Disordered" evidence="4">
    <location>
        <begin position="327"/>
        <end position="404"/>
    </location>
</feature>
<feature type="region of interest" description="Disordered" evidence="4">
    <location>
        <begin position="981"/>
        <end position="1094"/>
    </location>
</feature>
<feature type="region of interest" description="Disordered" evidence="4">
    <location>
        <begin position="1472"/>
        <end position="1495"/>
    </location>
</feature>
<dbReference type="Gene3D" id="2.30.29.30">
    <property type="entry name" value="Pleckstrin-homology domain (PH domain)/Phosphotyrosine-binding domain (PTB)"/>
    <property type="match status" value="1"/>
</dbReference>
<dbReference type="PANTHER" id="PTHR12844">
    <property type="entry name" value="CONNECTOR ENCHANCER OF KINASE SUPPRESSOR OF RAS"/>
    <property type="match status" value="1"/>
</dbReference>
<dbReference type="CDD" id="cd09511">
    <property type="entry name" value="SAM_CNK1_2_3-suppressor"/>
    <property type="match status" value="1"/>
</dbReference>
<dbReference type="OrthoDB" id="74412at2759"/>
<dbReference type="InterPro" id="IPR036034">
    <property type="entry name" value="PDZ_sf"/>
</dbReference>
<dbReference type="Pfam" id="PF00595">
    <property type="entry name" value="PDZ"/>
    <property type="match status" value="1"/>
</dbReference>
<dbReference type="PROSITE" id="PS50003">
    <property type="entry name" value="PH_DOMAIN"/>
    <property type="match status" value="1"/>
</dbReference>
<gene>
    <name evidence="10" type="primary">LOC117567414</name>
</gene>
<accession>A0A6P8WHV4</accession>
<dbReference type="Pfam" id="PF00536">
    <property type="entry name" value="SAM_1"/>
    <property type="match status" value="1"/>
</dbReference>
<feature type="compositionally biased region" description="Low complexity" evidence="4">
    <location>
        <begin position="1609"/>
        <end position="1625"/>
    </location>
</feature>
<dbReference type="InterPro" id="IPR049628">
    <property type="entry name" value="CNK1-3_SAM"/>
</dbReference>
<keyword evidence="9" id="KW-1185">Reference proteome</keyword>
<keyword evidence="3" id="KW-0175">Coiled coil</keyword>
<feature type="compositionally biased region" description="Low complexity" evidence="4">
    <location>
        <begin position="615"/>
        <end position="624"/>
    </location>
</feature>
<feature type="region of interest" description="Disordered" evidence="4">
    <location>
        <begin position="880"/>
        <end position="899"/>
    </location>
</feature>
<dbReference type="FunFam" id="2.30.29.30:FF:000521">
    <property type="entry name" value="Cnk"/>
    <property type="match status" value="1"/>
</dbReference>
<proteinExistence type="inferred from homology"/>
<feature type="compositionally biased region" description="Low complexity" evidence="4">
    <location>
        <begin position="365"/>
        <end position="390"/>
    </location>
</feature>
<evidence type="ECO:0000259" key="7">
    <source>
        <dbReference type="PROSITE" id="PS50106"/>
    </source>
</evidence>
<dbReference type="InterPro" id="IPR011993">
    <property type="entry name" value="PH-like_dom_sf"/>
</dbReference>
<dbReference type="Gene3D" id="2.30.42.10">
    <property type="match status" value="1"/>
</dbReference>
<dbReference type="SUPFAM" id="SSF50729">
    <property type="entry name" value="PH domain-like"/>
    <property type="match status" value="1"/>
</dbReference>
<feature type="compositionally biased region" description="Low complexity" evidence="4">
    <location>
        <begin position="1199"/>
        <end position="1209"/>
    </location>
</feature>
<dbReference type="PROSITE" id="PS50106">
    <property type="entry name" value="PDZ"/>
    <property type="match status" value="1"/>
</dbReference>
<dbReference type="CDD" id="cd06748">
    <property type="entry name" value="PDZ_CNK1_2_3-like"/>
    <property type="match status" value="1"/>
</dbReference>
<dbReference type="CDD" id="cd13326">
    <property type="entry name" value="PH_CNK_insect-like"/>
    <property type="match status" value="1"/>
</dbReference>
<dbReference type="Gene3D" id="1.10.150.50">
    <property type="entry name" value="Transcription Factor, Ets-1"/>
    <property type="match status" value="1"/>
</dbReference>
<feature type="domain" description="CRIC" evidence="8">
    <location>
        <begin position="80"/>
        <end position="167"/>
    </location>
</feature>
<dbReference type="GeneID" id="117567414"/>
<feature type="region of interest" description="Disordered" evidence="4">
    <location>
        <begin position="613"/>
        <end position="752"/>
    </location>
</feature>
<feature type="region of interest" description="Disordered" evidence="4">
    <location>
        <begin position="1305"/>
        <end position="1391"/>
    </location>
</feature>
<evidence type="ECO:0000256" key="1">
    <source>
        <dbReference type="ARBA" id="ARBA00009498"/>
    </source>
</evidence>
<feature type="region of interest" description="Disordered" evidence="4">
    <location>
        <begin position="1507"/>
        <end position="1546"/>
    </location>
</feature>
<feature type="compositionally biased region" description="Low complexity" evidence="4">
    <location>
        <begin position="698"/>
        <end position="730"/>
    </location>
</feature>
<feature type="compositionally biased region" description="Low complexity" evidence="4">
    <location>
        <begin position="1081"/>
        <end position="1091"/>
    </location>
</feature>
<dbReference type="PROSITE" id="PS51290">
    <property type="entry name" value="CRIC"/>
    <property type="match status" value="1"/>
</dbReference>
<dbReference type="PROSITE" id="PS50105">
    <property type="entry name" value="SAM_DOMAIN"/>
    <property type="match status" value="1"/>
</dbReference>
<feature type="domain" description="PH" evidence="5">
    <location>
        <begin position="766"/>
        <end position="864"/>
    </location>
</feature>
<name>A0A6P8WHV4_DROAB</name>
<feature type="coiled-coil region" evidence="3">
    <location>
        <begin position="485"/>
        <end position="522"/>
    </location>
</feature>
<feature type="region of interest" description="Disordered" evidence="4">
    <location>
        <begin position="1671"/>
        <end position="1716"/>
    </location>
</feature>
<feature type="region of interest" description="Disordered" evidence="4">
    <location>
        <begin position="918"/>
        <end position="940"/>
    </location>
</feature>
<feature type="region of interest" description="Disordered" evidence="4">
    <location>
        <begin position="1596"/>
        <end position="1655"/>
    </location>
</feature>
<evidence type="ECO:0000256" key="3">
    <source>
        <dbReference type="SAM" id="Coils"/>
    </source>
</evidence>
<feature type="compositionally biased region" description="Polar residues" evidence="4">
    <location>
        <begin position="1187"/>
        <end position="1198"/>
    </location>
</feature>
<comment type="similarity">
    <text evidence="1">Belongs to the CNKSR family.</text>
</comment>
<dbReference type="PANTHER" id="PTHR12844:SF42">
    <property type="entry name" value="CONNECTOR ENHANCER OF KSR PROTEIN CNK"/>
    <property type="match status" value="1"/>
</dbReference>
<dbReference type="SMART" id="SM00454">
    <property type="entry name" value="SAM"/>
    <property type="match status" value="1"/>
</dbReference>
<feature type="region of interest" description="Disordered" evidence="4">
    <location>
        <begin position="1423"/>
        <end position="1442"/>
    </location>
</feature>
<evidence type="ECO:0000313" key="9">
    <source>
        <dbReference type="Proteomes" id="UP000515160"/>
    </source>
</evidence>
<dbReference type="InterPro" id="IPR001660">
    <property type="entry name" value="SAM"/>
</dbReference>
<dbReference type="SMART" id="SM00228">
    <property type="entry name" value="PDZ"/>
    <property type="match status" value="1"/>
</dbReference>
<evidence type="ECO:0000256" key="2">
    <source>
        <dbReference type="ARBA" id="ARBA00022553"/>
    </source>
</evidence>
<dbReference type="SUPFAM" id="SSF50156">
    <property type="entry name" value="PDZ domain-like"/>
    <property type="match status" value="1"/>
</dbReference>
<sequence length="1716" mass="189605">MAYINIAEWTPDQVTDWIRGLDESMAGYEFSKHEIGGRALLNIRPYELENLGMEAIGHQEIVLEAVENLRNFHYHLKNDNLQFMALHVGTAARNLHRELAKNHPDSTKIDTRTLHDISRTIATVKPLIGNLKGSPFRSQDMYREYCGNVLRCGLELATIAHRDRFVERPVAQIKATAVRLERLANFIIQDISDPMVLQPASLNLVTLKKRESDLGFNIESSDNGIHRVTDIKYNSPAHNSGKIEDGDEIVQINYQTVVGWQRKTVLQHLREALPDVVLTVKKRPKHTKMYGQIYMQPYRLPSKKRNMNRWADNLPSPSTRPAFLTLETATTKTPLNVADKADDTLPEQEQKERERERELARQRQRQQLVEQAEQAVQSHAGSDSDSSCSDIPTPTDPKSASREMRLYYPKPRALLQRRHTICGDEFLSLKHPHLVIPSWHERKPGGAGVGGAANCDPGSPSIRDKSISFGYGLEITPRPTTCIGLADSADTAKRLVNEARKLKQLTEAGLESQQQLQQLERYKPGVSKVVRFDAHMKVEDYVVKNEKFTCNVENTILETFEPIPFADEGDEDALETLRSCANETSTTVELLQAIELATRETPPLAEAINSSLIHQQQQQLMQQQNRRGRLDKSHSTPAYDNSGEEESDTPPPPPPPAIEPRKEFLLVTPPAPPPRPRKQRELTPPVVPPPPPKPASMQPQQLQLQQQQQQQQQQQHQQQQQQLPAVEQPQEISELLTPSKTRTLTLKKKHSLMAKRRNTNLKLLGTGDIQGHLYRRTKNLRGVTYWARIYFVMLDTILYGFRSKQSSSASLVIFLPGFTVSLAKEVHSKPHAFKVYHTAKSFYFAAESLDALNQWVEFLRIASLKLPAVSSDACTAKDLYSENESSGEEENDALVSTNLCTPSPQASKDVIATLLANSSGSNNSSSHTPTSSLSSSNSLKQDRRVFDSLRKFTMGTFKSNAAKSSSSDIPVPTANFQTFRKVPGGSCGIQIGANTPGYHDPAQPPTTLTPPQPQQLQQPPSQAPATLPRKLSRSSSRSSVVSTTSASLGPPNSPAPTISSLQQQPSFEESNSPSPSPSPSPSQSQSPSSKSSLKKVPYHYLHASNPNLEVFEYHHSHTKSSFMTKKSGGTGGDGNLGDAHHQPNNIQGYMTLKDLMLRKQLEESQEMYNNRVHLGIEKHQRQHMRNDSNASQQTVTTMSSSSASTAKAAGGNGNGSNGEKPAKIQSLSLPKTPDYEFSFKPDDESIKRTRTKEGQKLRDFGYELIFGDEPASSNNNVSVSRQSSCSEFEKQLQLQQLDKQLQLQQQQQQHLQQHEKQQQEKDKEKEKHSQGSRSRYFLRPQHLSSFLHKKSKNHHDAEASSLTSSSSMTSGSGSNKKTKSKSNSSGSDRKFPFASVTMTLPLNKKSKSNHALDASSHMTSSAIGGHLAGGGSNNSSSSNIKKSQTYNQDLGEKLVGGKYDAQRKNSAPIFSKLSLSSSTSGAHATPTRPAKENRFMGSPVLHRTLFGHHHHQQQQQQQQQLQHHHHHHQLLQQQQQQQPPNSAELEADCDQEIFSQVIFPTQHSQRSYRSTTSATSAAAVAAAPVANTNLCASEALQPPLPPAPPPPTAAAATAAGTTAATTAVADKADEPATPKVSNTNSLDSKAATPDYPNMECPPVFEPEIYSLSEPNTSLSRLMLRNNNTSSSSNGSGSGNNNNNSNTNNTNSSPSGGEHQT</sequence>
<feature type="compositionally biased region" description="Low complexity" evidence="4">
    <location>
        <begin position="1360"/>
        <end position="1386"/>
    </location>
</feature>